<accession>A0A255H8D3</accession>
<gene>
    <name evidence="2" type="ORF">CGZ93_05560</name>
</gene>
<name>A0A255H8D3_9ACTN</name>
<protein>
    <recommendedName>
        <fullName evidence="4">Heparin-sulfate lyase N-terminal domain-containing protein</fullName>
    </recommendedName>
</protein>
<keyword evidence="3" id="KW-1185">Reference proteome</keyword>
<dbReference type="AlphaFoldDB" id="A0A255H8D3"/>
<evidence type="ECO:0000313" key="2">
    <source>
        <dbReference type="EMBL" id="OYO23970.1"/>
    </source>
</evidence>
<reference evidence="2 3" key="1">
    <citation type="submission" date="2017-07" db="EMBL/GenBank/DDBJ databases">
        <title>Draft whole genome sequences of clinical Proprionibacteriaceae strains.</title>
        <authorList>
            <person name="Bernier A.-M."/>
            <person name="Bernard K."/>
            <person name="Domingo M.-C."/>
        </authorList>
    </citation>
    <scope>NUCLEOTIDE SEQUENCE [LARGE SCALE GENOMIC DNA]</scope>
    <source>
        <strain evidence="2 3">NML 130396</strain>
    </source>
</reference>
<dbReference type="EMBL" id="NMVQ01000006">
    <property type="protein sequence ID" value="OYO23970.1"/>
    <property type="molecule type" value="Genomic_DNA"/>
</dbReference>
<evidence type="ECO:0000256" key="1">
    <source>
        <dbReference type="SAM" id="SignalP"/>
    </source>
</evidence>
<comment type="caution">
    <text evidence="2">The sequence shown here is derived from an EMBL/GenBank/DDBJ whole genome shotgun (WGS) entry which is preliminary data.</text>
</comment>
<evidence type="ECO:0008006" key="4">
    <source>
        <dbReference type="Google" id="ProtNLM"/>
    </source>
</evidence>
<sequence length="714" mass="80101">MSARPSRLLFVLLAMVLLVVACTPSQPPVPPDHGLVDQATWHARQRAYLQHATRTLTRGNPESLIANLSRSAAEPDFRIDAREFTAADLRVQLQRIDTHVDTSDFDLMRLFLLWRTQSERLDPKLSFALRQRLLGFRYWYDDPRPGGMIDHKWFWSENHRIIVHTLEYLAGGALPDERFTITGQPGRAHAERGRQRVLGWLDEKARWGFSEWHSDVYYPEDIQALLLLTEFAEPEVADRATAMLDVFFADLATHQLRGNFGATHGRSYMKDKSRAADQNTRDLVHFLFDSNPAGYSEHVDFGTLMLATGTRYRLPVAIQRLAHTPTEFTDRQRMGVPIDPTLPVSADPVAPPGTSFAKPEDVAFWWDRGAMTAWQVVPISLRLIREQELWRTQLFEQLRPLFRQQGTADTEGAQHVAYALGCQVNAGLLSEVNTVTWRGPRAMLSSVQDYRPGCVGRQYHAWQATLSPDAVVFTTHPGNPDRARANGGRWVDDDLYWNGGLTMPRTAQSGRALISIYAPRFPAGREADQAEANYLPMTHAFLPTQHFDEVRQVGGWTVARSGDGYVGLWSQRPTRWAPVAPNPAGLNRPYDLVADGGADNVWITEVGSREQYGSFDAFVRALERARVEAVPRGVANGVAQGFDVTYHSPAEGRLAFGSSGLFTVDGRMVDQHSGPRAANPFVRAESGTGQWRIDIDGAQLELDLFRGTRVARLN</sequence>
<feature type="signal peptide" evidence="1">
    <location>
        <begin position="1"/>
        <end position="21"/>
    </location>
</feature>
<dbReference type="Proteomes" id="UP000216311">
    <property type="component" value="Unassembled WGS sequence"/>
</dbReference>
<dbReference type="OrthoDB" id="1029638at2"/>
<keyword evidence="1" id="KW-0732">Signal</keyword>
<evidence type="ECO:0000313" key="3">
    <source>
        <dbReference type="Proteomes" id="UP000216311"/>
    </source>
</evidence>
<proteinExistence type="predicted"/>
<organism evidence="2 3">
    <name type="scientific">Enemella dayhoffiae</name>
    <dbReference type="NCBI Taxonomy" id="2016507"/>
    <lineage>
        <taxon>Bacteria</taxon>
        <taxon>Bacillati</taxon>
        <taxon>Actinomycetota</taxon>
        <taxon>Actinomycetes</taxon>
        <taxon>Propionibacteriales</taxon>
        <taxon>Propionibacteriaceae</taxon>
        <taxon>Enemella</taxon>
    </lineage>
</organism>
<feature type="chain" id="PRO_5038611023" description="Heparin-sulfate lyase N-terminal domain-containing protein" evidence="1">
    <location>
        <begin position="22"/>
        <end position="714"/>
    </location>
</feature>
<dbReference type="RefSeq" id="WP_094363152.1">
    <property type="nucleotide sequence ID" value="NZ_NMVQ01000006.1"/>
</dbReference>
<dbReference type="PROSITE" id="PS51257">
    <property type="entry name" value="PROKAR_LIPOPROTEIN"/>
    <property type="match status" value="1"/>
</dbReference>